<name>A0AAV4CCB7_9GAST</name>
<sequence length="91" mass="10223">MVHPPNELCGIPGLGLVPDQEIRRYIKDLGPAALKSAPTEAISIEHFWNSAFEAVQILTRSSELRSTLFSVNDKIGWRETSLDLDTERLIF</sequence>
<proteinExistence type="predicted"/>
<keyword evidence="2" id="KW-1185">Reference proteome</keyword>
<evidence type="ECO:0000313" key="1">
    <source>
        <dbReference type="EMBL" id="GFO28847.1"/>
    </source>
</evidence>
<protein>
    <recommendedName>
        <fullName evidence="3">Malate synthase</fullName>
    </recommendedName>
</protein>
<dbReference type="Proteomes" id="UP000735302">
    <property type="component" value="Unassembled WGS sequence"/>
</dbReference>
<accession>A0AAV4CCB7</accession>
<reference evidence="1 2" key="1">
    <citation type="journal article" date="2021" name="Elife">
        <title>Chloroplast acquisition without the gene transfer in kleptoplastic sea slugs, Plakobranchus ocellatus.</title>
        <authorList>
            <person name="Maeda T."/>
            <person name="Takahashi S."/>
            <person name="Yoshida T."/>
            <person name="Shimamura S."/>
            <person name="Takaki Y."/>
            <person name="Nagai Y."/>
            <person name="Toyoda A."/>
            <person name="Suzuki Y."/>
            <person name="Arimoto A."/>
            <person name="Ishii H."/>
            <person name="Satoh N."/>
            <person name="Nishiyama T."/>
            <person name="Hasebe M."/>
            <person name="Maruyama T."/>
            <person name="Minagawa J."/>
            <person name="Obokata J."/>
            <person name="Shigenobu S."/>
        </authorList>
    </citation>
    <scope>NUCLEOTIDE SEQUENCE [LARGE SCALE GENOMIC DNA]</scope>
</reference>
<dbReference type="EMBL" id="BLXT01006084">
    <property type="protein sequence ID" value="GFO28847.1"/>
    <property type="molecule type" value="Genomic_DNA"/>
</dbReference>
<dbReference type="AlphaFoldDB" id="A0AAV4CCB7"/>
<evidence type="ECO:0008006" key="3">
    <source>
        <dbReference type="Google" id="ProtNLM"/>
    </source>
</evidence>
<gene>
    <name evidence="1" type="ORF">PoB_005535200</name>
</gene>
<organism evidence="1 2">
    <name type="scientific">Plakobranchus ocellatus</name>
    <dbReference type="NCBI Taxonomy" id="259542"/>
    <lineage>
        <taxon>Eukaryota</taxon>
        <taxon>Metazoa</taxon>
        <taxon>Spiralia</taxon>
        <taxon>Lophotrochozoa</taxon>
        <taxon>Mollusca</taxon>
        <taxon>Gastropoda</taxon>
        <taxon>Heterobranchia</taxon>
        <taxon>Euthyneura</taxon>
        <taxon>Panpulmonata</taxon>
        <taxon>Sacoglossa</taxon>
        <taxon>Placobranchoidea</taxon>
        <taxon>Plakobranchidae</taxon>
        <taxon>Plakobranchus</taxon>
    </lineage>
</organism>
<comment type="caution">
    <text evidence="1">The sequence shown here is derived from an EMBL/GenBank/DDBJ whole genome shotgun (WGS) entry which is preliminary data.</text>
</comment>
<evidence type="ECO:0000313" key="2">
    <source>
        <dbReference type="Proteomes" id="UP000735302"/>
    </source>
</evidence>